<dbReference type="AlphaFoldDB" id="A0A9X2L859"/>
<evidence type="ECO:0000256" key="1">
    <source>
        <dbReference type="ARBA" id="ARBA00004917"/>
    </source>
</evidence>
<comment type="function">
    <text evidence="7 9">Catalyzes the formation of 6,7-dimethyl-8-ribityllumazine by condensation of 5-amino-6-(D-ribitylamino)uracil with 3,4-dihydroxy-2-butanone 4-phosphate. This is the penultimate step in the biosynthesis of riboflavin.</text>
</comment>
<feature type="binding site" evidence="9">
    <location>
        <position position="22"/>
    </location>
    <ligand>
        <name>5-amino-6-(D-ribitylamino)uracil</name>
        <dbReference type="ChEBI" id="CHEBI:15934"/>
    </ligand>
</feature>
<evidence type="ECO:0000256" key="7">
    <source>
        <dbReference type="ARBA" id="ARBA00058151"/>
    </source>
</evidence>
<sequence length="157" mass="16155">MKRIEGSGSGASLRICVIDTQWNDFIVGRLTEGALATLHRSGVDDGNIAHVTVPGAFELPLACKTAAETGRYDAIVALGCVIRGATTHYDFVAGEAAKGIAKVGLDTGVPVVFGVLTTETIEQAIERAGTKLGNKGAEAAACAVETANTLKAIKEAE</sequence>
<dbReference type="CDD" id="cd09209">
    <property type="entry name" value="Lumazine_synthase-I"/>
    <property type="match status" value="1"/>
</dbReference>
<dbReference type="NCBIfam" id="TIGR00114">
    <property type="entry name" value="lumazine-synth"/>
    <property type="match status" value="1"/>
</dbReference>
<feature type="binding site" evidence="9">
    <location>
        <begin position="56"/>
        <end position="58"/>
    </location>
    <ligand>
        <name>5-amino-6-(D-ribitylamino)uracil</name>
        <dbReference type="ChEBI" id="CHEBI:15934"/>
    </ligand>
</feature>
<protein>
    <recommendedName>
        <fullName evidence="8 9">6,7-dimethyl-8-ribityllumazine synthase</fullName>
        <shortName evidence="9">DMRL synthase</shortName>
        <shortName evidence="9">LS</shortName>
        <shortName evidence="9">Lumazine synthase</shortName>
        <ecNumber evidence="3 9">2.5.1.78</ecNumber>
    </recommendedName>
</protein>
<evidence type="ECO:0000256" key="2">
    <source>
        <dbReference type="ARBA" id="ARBA00007424"/>
    </source>
</evidence>
<dbReference type="GO" id="GO:0000906">
    <property type="term" value="F:6,7-dimethyl-8-ribityllumazine synthase activity"/>
    <property type="evidence" value="ECO:0007669"/>
    <property type="project" value="UniProtKB-UniRule"/>
</dbReference>
<comment type="caution">
    <text evidence="10">The sequence shown here is derived from an EMBL/GenBank/DDBJ whole genome shotgun (WGS) entry which is preliminary data.</text>
</comment>
<dbReference type="Gene3D" id="3.40.50.960">
    <property type="entry name" value="Lumazine/riboflavin synthase"/>
    <property type="match status" value="1"/>
</dbReference>
<feature type="binding site" evidence="9">
    <location>
        <position position="113"/>
    </location>
    <ligand>
        <name>5-amino-6-(D-ribitylamino)uracil</name>
        <dbReference type="ChEBI" id="CHEBI:15934"/>
    </ligand>
</feature>
<dbReference type="RefSeq" id="WP_256618603.1">
    <property type="nucleotide sequence ID" value="NZ_JANIBC010000002.1"/>
</dbReference>
<evidence type="ECO:0000256" key="4">
    <source>
        <dbReference type="ARBA" id="ARBA00022619"/>
    </source>
</evidence>
<dbReference type="HAMAP" id="MF_00178">
    <property type="entry name" value="Lumazine_synth"/>
    <property type="match status" value="1"/>
</dbReference>
<organism evidence="10 11">
    <name type="scientific">Parvularcula maris</name>
    <dbReference type="NCBI Taxonomy" id="2965077"/>
    <lineage>
        <taxon>Bacteria</taxon>
        <taxon>Pseudomonadati</taxon>
        <taxon>Pseudomonadota</taxon>
        <taxon>Alphaproteobacteria</taxon>
        <taxon>Parvularculales</taxon>
        <taxon>Parvularculaceae</taxon>
        <taxon>Parvularcula</taxon>
    </lineage>
</organism>
<evidence type="ECO:0000313" key="11">
    <source>
        <dbReference type="Proteomes" id="UP001142610"/>
    </source>
</evidence>
<feature type="binding site" evidence="9">
    <location>
        <begin position="85"/>
        <end position="86"/>
    </location>
    <ligand>
        <name>(2S)-2-hydroxy-3-oxobutyl phosphate</name>
        <dbReference type="ChEBI" id="CHEBI:58830"/>
    </ligand>
</feature>
<dbReference type="InterPro" id="IPR002180">
    <property type="entry name" value="LS/RS"/>
</dbReference>
<keyword evidence="11" id="KW-1185">Reference proteome</keyword>
<evidence type="ECO:0000313" key="10">
    <source>
        <dbReference type="EMBL" id="MCQ8184753.1"/>
    </source>
</evidence>
<reference evidence="10" key="1">
    <citation type="submission" date="2022-07" db="EMBL/GenBank/DDBJ databases">
        <title>Parvularcula maris sp. nov., an algicidal bacterium isolated from seawater.</title>
        <authorList>
            <person name="Li F."/>
        </authorList>
    </citation>
    <scope>NUCLEOTIDE SEQUENCE</scope>
    <source>
        <strain evidence="10">BGMRC 0090</strain>
    </source>
</reference>
<dbReference type="PANTHER" id="PTHR21058">
    <property type="entry name" value="6,7-DIMETHYL-8-RIBITYLLUMAZINE SYNTHASE DMRL SYNTHASE LUMAZINE SYNTHASE"/>
    <property type="match status" value="1"/>
</dbReference>
<dbReference type="NCBIfam" id="NF000812">
    <property type="entry name" value="PRK00061.1-4"/>
    <property type="match status" value="1"/>
</dbReference>
<keyword evidence="5 9" id="KW-0808">Transferase</keyword>
<accession>A0A9X2L859</accession>
<evidence type="ECO:0000256" key="3">
    <source>
        <dbReference type="ARBA" id="ARBA00012664"/>
    </source>
</evidence>
<comment type="catalytic activity">
    <reaction evidence="6 9">
        <text>(2S)-2-hydroxy-3-oxobutyl phosphate + 5-amino-6-(D-ribitylamino)uracil = 6,7-dimethyl-8-(1-D-ribityl)lumazine + phosphate + 2 H2O + H(+)</text>
        <dbReference type="Rhea" id="RHEA:26152"/>
        <dbReference type="ChEBI" id="CHEBI:15377"/>
        <dbReference type="ChEBI" id="CHEBI:15378"/>
        <dbReference type="ChEBI" id="CHEBI:15934"/>
        <dbReference type="ChEBI" id="CHEBI:43474"/>
        <dbReference type="ChEBI" id="CHEBI:58201"/>
        <dbReference type="ChEBI" id="CHEBI:58830"/>
        <dbReference type="EC" id="2.5.1.78"/>
    </reaction>
</comment>
<dbReference type="EC" id="2.5.1.78" evidence="3 9"/>
<dbReference type="InterPro" id="IPR034964">
    <property type="entry name" value="LS"/>
</dbReference>
<feature type="binding site" evidence="9">
    <location>
        <begin position="80"/>
        <end position="82"/>
    </location>
    <ligand>
        <name>5-amino-6-(D-ribitylamino)uracil</name>
        <dbReference type="ChEBI" id="CHEBI:15934"/>
    </ligand>
</feature>
<name>A0A9X2L859_9PROT</name>
<evidence type="ECO:0000256" key="6">
    <source>
        <dbReference type="ARBA" id="ARBA00048785"/>
    </source>
</evidence>
<comment type="pathway">
    <text evidence="1 9">Cofactor biosynthesis; riboflavin biosynthesis; riboflavin from 2-hydroxy-3-oxobutyl phosphate and 5-amino-6-(D-ribitylamino)uracil: step 1/2.</text>
</comment>
<evidence type="ECO:0000256" key="8">
    <source>
        <dbReference type="ARBA" id="ARBA00072606"/>
    </source>
</evidence>
<gene>
    <name evidence="10" type="primary">ribE</name>
    <name evidence="9" type="synonym">ribH</name>
    <name evidence="10" type="ORF">NOG11_05065</name>
</gene>
<keyword evidence="4 9" id="KW-0686">Riboflavin biosynthesis</keyword>
<dbReference type="SUPFAM" id="SSF52121">
    <property type="entry name" value="Lumazine synthase"/>
    <property type="match status" value="1"/>
</dbReference>
<evidence type="ECO:0000256" key="9">
    <source>
        <dbReference type="HAMAP-Rule" id="MF_00178"/>
    </source>
</evidence>
<comment type="similarity">
    <text evidence="2 9">Belongs to the DMRL synthase family.</text>
</comment>
<dbReference type="Proteomes" id="UP001142610">
    <property type="component" value="Unassembled WGS sequence"/>
</dbReference>
<proteinExistence type="inferred from homology"/>
<evidence type="ECO:0000256" key="5">
    <source>
        <dbReference type="ARBA" id="ARBA00022679"/>
    </source>
</evidence>
<dbReference type="GO" id="GO:0009231">
    <property type="term" value="P:riboflavin biosynthetic process"/>
    <property type="evidence" value="ECO:0007669"/>
    <property type="project" value="UniProtKB-UniRule"/>
</dbReference>
<feature type="active site" description="Proton donor" evidence="9">
    <location>
        <position position="88"/>
    </location>
</feature>
<feature type="binding site" evidence="9">
    <location>
        <position position="127"/>
    </location>
    <ligand>
        <name>(2S)-2-hydroxy-3-oxobutyl phosphate</name>
        <dbReference type="ChEBI" id="CHEBI:58830"/>
    </ligand>
</feature>
<dbReference type="PANTHER" id="PTHR21058:SF0">
    <property type="entry name" value="6,7-DIMETHYL-8-RIBITYLLUMAZINE SYNTHASE"/>
    <property type="match status" value="1"/>
</dbReference>
<dbReference type="FunFam" id="3.40.50.960:FF:000001">
    <property type="entry name" value="6,7-dimethyl-8-ribityllumazine synthase"/>
    <property type="match status" value="1"/>
</dbReference>
<dbReference type="GO" id="GO:0009349">
    <property type="term" value="C:riboflavin synthase complex"/>
    <property type="evidence" value="ECO:0007669"/>
    <property type="project" value="UniProtKB-UniRule"/>
</dbReference>
<dbReference type="InterPro" id="IPR036467">
    <property type="entry name" value="LS/RS_sf"/>
</dbReference>
<dbReference type="Pfam" id="PF00885">
    <property type="entry name" value="DMRL_synthase"/>
    <property type="match status" value="1"/>
</dbReference>
<dbReference type="EMBL" id="JANIBC010000002">
    <property type="protein sequence ID" value="MCQ8184753.1"/>
    <property type="molecule type" value="Genomic_DNA"/>
</dbReference>
<dbReference type="GO" id="GO:0005829">
    <property type="term" value="C:cytosol"/>
    <property type="evidence" value="ECO:0007669"/>
    <property type="project" value="TreeGrafter"/>
</dbReference>